<sequence length="675" mass="75093">MANVNDVAGRLEAVNLNNENLGHVPLAAKKQSLPAGRTPVQIATNFRKLTVEKNKPIFKYSVEINFYYKKADGTEHSKEKSNSVAKGPEHERNKDCCSLVYRKAAQKSPELQKGGPFYYDRQKCLYSLTRLKNDTLTVTVTGQDISANPSFLRAEMKLTKVAESFQTTSNDVAKSINVCPAEADKTILEALSLIVSGTPLDDPNVLTLGNCVHYLYEYDPATIDIPVVGGEGLKVSAIGTSKSIKTLEGKDKTPTLYMATELKTTLFHPDNEELIKVLKAYRGFNENMKPNSTWSISVKNCVVGLSCYLNYGRFKDLGNERVMIKIKGFGLSASEQKFDQNGRLVTVLQYFKDKYGITLQYPKLFTILARGRDEQTQNIPVECLVLCPSQPVRTEQMSKDEQAKLIKLASAWPKDRQQRTNAVVATVGLGKDRQGFVKVSEPETVTGYVLDKPNIKFGGNQVYGPIIKTVIERCLREKRKNNGGLLLNNIIVYFSGVTEGQYALVNEVYSKQVKDACTAFDPANRPHLTLIAASKLHNTRLYKKDQRGVSNLEPGTIVDETIVNPVISEWYGSSAVARQGTNKAAKYAIVFNTDKATTLDKYQKLTNDLCYDHQIVYHPVSYPAPLYVAGSYSNRGAQLLAQRRDIDVNGEFDFEATNAALGVLDKKLFSTRYNA</sequence>
<accession>G0MXR8</accession>
<evidence type="ECO:0000259" key="2">
    <source>
        <dbReference type="PROSITE" id="PS50821"/>
    </source>
</evidence>
<dbReference type="PANTHER" id="PTHR22891">
    <property type="entry name" value="EUKARYOTIC TRANSLATION INITIATION FACTOR 2C"/>
    <property type="match status" value="1"/>
</dbReference>
<dbReference type="PROSITE" id="PS50822">
    <property type="entry name" value="PIWI"/>
    <property type="match status" value="1"/>
</dbReference>
<dbReference type="InterPro" id="IPR036397">
    <property type="entry name" value="RNaseH_sf"/>
</dbReference>
<dbReference type="OMA" id="NDIPRTC"/>
<dbReference type="InterPro" id="IPR003100">
    <property type="entry name" value="PAZ_dom"/>
</dbReference>
<dbReference type="SMART" id="SM00950">
    <property type="entry name" value="Piwi"/>
    <property type="match status" value="1"/>
</dbReference>
<dbReference type="GO" id="GO:0003723">
    <property type="term" value="F:RNA binding"/>
    <property type="evidence" value="ECO:0007669"/>
    <property type="project" value="InterPro"/>
</dbReference>
<evidence type="ECO:0000259" key="3">
    <source>
        <dbReference type="PROSITE" id="PS50822"/>
    </source>
</evidence>
<evidence type="ECO:0000313" key="5">
    <source>
        <dbReference type="Proteomes" id="UP000008068"/>
    </source>
</evidence>
<dbReference type="SUPFAM" id="SSF101690">
    <property type="entry name" value="PAZ domain"/>
    <property type="match status" value="1"/>
</dbReference>
<gene>
    <name evidence="4" type="ORF">CAEBREN_22570</name>
</gene>
<dbReference type="InterPro" id="IPR012337">
    <property type="entry name" value="RNaseH-like_sf"/>
</dbReference>
<dbReference type="PROSITE" id="PS50821">
    <property type="entry name" value="PAZ"/>
    <property type="match status" value="1"/>
</dbReference>
<dbReference type="Gene3D" id="2.170.260.10">
    <property type="entry name" value="paz domain"/>
    <property type="match status" value="1"/>
</dbReference>
<dbReference type="Gene3D" id="3.30.420.10">
    <property type="entry name" value="Ribonuclease H-like superfamily/Ribonuclease H"/>
    <property type="match status" value="1"/>
</dbReference>
<dbReference type="Pfam" id="PF02171">
    <property type="entry name" value="Piwi"/>
    <property type="match status" value="1"/>
</dbReference>
<dbReference type="STRING" id="135651.G0MXR8"/>
<evidence type="ECO:0008006" key="6">
    <source>
        <dbReference type="Google" id="ProtNLM"/>
    </source>
</evidence>
<keyword evidence="5" id="KW-1185">Reference proteome</keyword>
<dbReference type="EMBL" id="GL379819">
    <property type="protein sequence ID" value="EGT47160.1"/>
    <property type="molecule type" value="Genomic_DNA"/>
</dbReference>
<evidence type="ECO:0000313" key="4">
    <source>
        <dbReference type="EMBL" id="EGT47160.1"/>
    </source>
</evidence>
<dbReference type="OrthoDB" id="9981668at2759"/>
<dbReference type="InterPro" id="IPR036085">
    <property type="entry name" value="PAZ_dom_sf"/>
</dbReference>
<dbReference type="Proteomes" id="UP000008068">
    <property type="component" value="Unassembled WGS sequence"/>
</dbReference>
<dbReference type="SUPFAM" id="SSF53098">
    <property type="entry name" value="Ribonuclease H-like"/>
    <property type="match status" value="1"/>
</dbReference>
<protein>
    <recommendedName>
        <fullName evidence="6">Piwi domain-containing protein</fullName>
    </recommendedName>
</protein>
<evidence type="ECO:0000256" key="1">
    <source>
        <dbReference type="RuleBase" id="RU361178"/>
    </source>
</evidence>
<organism evidence="5">
    <name type="scientific">Caenorhabditis brenneri</name>
    <name type="common">Nematode worm</name>
    <dbReference type="NCBI Taxonomy" id="135651"/>
    <lineage>
        <taxon>Eukaryota</taxon>
        <taxon>Metazoa</taxon>
        <taxon>Ecdysozoa</taxon>
        <taxon>Nematoda</taxon>
        <taxon>Chromadorea</taxon>
        <taxon>Rhabditida</taxon>
        <taxon>Rhabditina</taxon>
        <taxon>Rhabditomorpha</taxon>
        <taxon>Rhabditoidea</taxon>
        <taxon>Rhabditidae</taxon>
        <taxon>Peloderinae</taxon>
        <taxon>Caenorhabditis</taxon>
    </lineage>
</organism>
<dbReference type="eggNOG" id="KOG1041">
    <property type="taxonomic scope" value="Eukaryota"/>
</dbReference>
<feature type="domain" description="Piwi" evidence="3">
    <location>
        <begin position="489"/>
        <end position="629"/>
    </location>
</feature>
<dbReference type="AlphaFoldDB" id="G0MXR8"/>
<comment type="similarity">
    <text evidence="1">Belongs to the argonaute family.</text>
</comment>
<dbReference type="HOGENOM" id="CLU_017520_0_0_1"/>
<name>G0MXR8_CAEBE</name>
<dbReference type="InterPro" id="IPR003165">
    <property type="entry name" value="Piwi"/>
</dbReference>
<feature type="domain" description="PAZ" evidence="2">
    <location>
        <begin position="273"/>
        <end position="388"/>
    </location>
</feature>
<reference evidence="5" key="1">
    <citation type="submission" date="2011-07" db="EMBL/GenBank/DDBJ databases">
        <authorList>
            <consortium name="Caenorhabditis brenneri Sequencing and Analysis Consortium"/>
            <person name="Wilson R.K."/>
        </authorList>
    </citation>
    <scope>NUCLEOTIDE SEQUENCE [LARGE SCALE GENOMIC DNA]</scope>
    <source>
        <strain evidence="5">PB2801</strain>
    </source>
</reference>
<dbReference type="Pfam" id="PF02170">
    <property type="entry name" value="PAZ"/>
    <property type="match status" value="1"/>
</dbReference>
<dbReference type="SMART" id="SM00949">
    <property type="entry name" value="PAZ"/>
    <property type="match status" value="1"/>
</dbReference>
<proteinExistence type="inferred from homology"/>
<dbReference type="InParanoid" id="G0MXR8"/>